<dbReference type="Proteomes" id="UP000247345">
    <property type="component" value="Unassembled WGS sequence"/>
</dbReference>
<dbReference type="OrthoDB" id="1446899at2"/>
<reference evidence="1 2" key="1">
    <citation type="submission" date="2016-12" db="EMBL/GenBank/DDBJ databases">
        <title>Trade-off between light-utilization and light-protection in marine flavobacteria.</title>
        <authorList>
            <person name="Kumagai Y."/>
            <person name="Yoshizawa S."/>
            <person name="Kogure K."/>
            <person name="Iwasaki W."/>
        </authorList>
    </citation>
    <scope>NUCLEOTIDE SEQUENCE [LARGE SCALE GENOMIC DNA]</scope>
    <source>
        <strain evidence="1 2">KCTC 12100</strain>
    </source>
</reference>
<proteinExistence type="predicted"/>
<evidence type="ECO:0000313" key="2">
    <source>
        <dbReference type="Proteomes" id="UP000247345"/>
    </source>
</evidence>
<protein>
    <submittedName>
        <fullName evidence="1">Uncharacterized protein</fullName>
    </submittedName>
</protein>
<keyword evidence="2" id="KW-1185">Reference proteome</keyword>
<organism evidence="1 2">
    <name type="scientific">Polaribacter butkevichii</name>
    <dbReference type="NCBI Taxonomy" id="218490"/>
    <lineage>
        <taxon>Bacteria</taxon>
        <taxon>Pseudomonadati</taxon>
        <taxon>Bacteroidota</taxon>
        <taxon>Flavobacteriia</taxon>
        <taxon>Flavobacteriales</taxon>
        <taxon>Flavobacteriaceae</taxon>
    </lineage>
</organism>
<name>A0A2P6C8R0_9FLAO</name>
<dbReference type="RefSeq" id="WP_105050242.1">
    <property type="nucleotide sequence ID" value="NZ_CP150661.1"/>
</dbReference>
<sequence length="83" mass="9879">MNTNDPLKNQIFEIIENQIRENNPKEASITYKRLMDLGYNKTESKQFMSQCMAIELLDVLERKKPFNEVRYINNLKALPKEPF</sequence>
<dbReference type="EMBL" id="MSCK01000002">
    <property type="protein sequence ID" value="PQJ69312.1"/>
    <property type="molecule type" value="Genomic_DNA"/>
</dbReference>
<comment type="caution">
    <text evidence="1">The sequence shown here is derived from an EMBL/GenBank/DDBJ whole genome shotgun (WGS) entry which is preliminary data.</text>
</comment>
<evidence type="ECO:0000313" key="1">
    <source>
        <dbReference type="EMBL" id="PQJ69312.1"/>
    </source>
</evidence>
<dbReference type="AlphaFoldDB" id="A0A2P6C8R0"/>
<accession>A0A2P6C8R0</accession>
<gene>
    <name evidence="1" type="ORF">BTO14_14945</name>
</gene>